<dbReference type="InterPro" id="IPR001650">
    <property type="entry name" value="Helicase_C-like"/>
</dbReference>
<dbReference type="CDD" id="cd17917">
    <property type="entry name" value="DEXHc_RHA-like"/>
    <property type="match status" value="1"/>
</dbReference>
<dbReference type="SMART" id="SM00487">
    <property type="entry name" value="DEXDc"/>
    <property type="match status" value="1"/>
</dbReference>
<evidence type="ECO:0000256" key="3">
    <source>
        <dbReference type="SAM" id="MobiDB-lite"/>
    </source>
</evidence>
<dbReference type="Gene3D" id="1.20.120.1080">
    <property type="match status" value="1"/>
</dbReference>
<keyword evidence="1" id="KW-0547">Nucleotide-binding</keyword>
<reference evidence="7" key="1">
    <citation type="submission" date="2021-01" db="EMBL/GenBank/DDBJ databases">
        <authorList>
            <person name="Corre E."/>
            <person name="Pelletier E."/>
            <person name="Niang G."/>
            <person name="Scheremetjew M."/>
            <person name="Finn R."/>
            <person name="Kale V."/>
            <person name="Holt S."/>
            <person name="Cochrane G."/>
            <person name="Meng A."/>
            <person name="Brown T."/>
            <person name="Cohen L."/>
        </authorList>
    </citation>
    <scope>NUCLEOTIDE SEQUENCE</scope>
</reference>
<dbReference type="Pfam" id="PF21010">
    <property type="entry name" value="HA2_C"/>
    <property type="match status" value="1"/>
</dbReference>
<sequence length="1090" mass="120168">MTTESFRKDVARKLADLQADEDETKSVAFPKDLTSSDRKYIHKIAESFRLPTVSSGVGDERYIEVFKVAPEGHEARRPPPGSWNTPSFLIPMTQRASLQRVLATAPPATGKMALASVRPYSHKKFGNQPKLAPLAPGDCAEGYWPDDETWLPITITSVAVDGGFTITWEDGCESEVPADYVRRSAEDCGAPESSPELLEKALGKIRVRPNYAKLAKREDLPAFRQREAVEEGIRKNQVVLLSGETGCGKSTQVPQTIIDACPGAKVLVMQPRKLAAVTLAQRVSEERCQAVGVDVGYQVPFGGKAPNARLVFCTLGVFRKRLLNDPTLAGITHVVFDEVHERDKLADFNMIFMRDLLAQRPDLKLILMSATLQLETFEQYFEGALRLDVPGRVFPVSNLYLDEVVATLWKQQNFRTWLGPGVLCGGIDIPAGAEGDWNERAWKTIVFQHPKAEDRETLWGLREKGLEPQMMAPMSKQRLLDGLRKHDCLQQSSLAFDFPIIEALLLHIDRMHKDQMKNKASDEEEKPPGAVLVFLPGWGDIDQLQKRLVTNFDAKRFSILALHSQVSPEQQREIFEPPPTGIRKIVLTTNIAEASITVDGTEFVIDCGRAKEVSYDPYLKVGTLTTSWISQASAKQRAGRAGRTQGGLCFHLMCRDRYSKLDEFLPPELLRSPLEDSALTAKLMLLQMGSSEKVSTFLMKAPSPPEPIAVENSLQLLTDLGAFTAGEQLTALGEHLTTSSLPPRLAKVVIWGVLFGCLEDTLAVVAATGGFTRDPFRFAGIPREEAQAIRRKLAGPHNSDHACLLNVMRGFTDASNQQAYCDRNHLVAATMRNIRDQQTKIFTDLSENKSESLASRRSGSFELLTAVLVAGIFPNIARRRGQSDNLDAQNGKVEVRPHGQSAYIPDKPDEWVFFQEMTQVESSYRIKQVSPVDHLTLLLFGGEGPLVIESSKGKGKGKGKAETHVSLLDGWVKFTIEAGLAEQIQKLRASLQTVFQSFCQKPTEIPPRAHLVFLDAVADLICGTSSGSGEIEVMEIDDDEPRGVKRPAPWAAGPATTRPRPNGPKGQPFKGGGFKGKGKGAPKGGFRPWG</sequence>
<accession>A0A7S1FBL6</accession>
<protein>
    <recommendedName>
        <fullName evidence="8">RNA helicase</fullName>
    </recommendedName>
</protein>
<dbReference type="InterPro" id="IPR001374">
    <property type="entry name" value="R3H_dom"/>
</dbReference>
<dbReference type="PROSITE" id="PS51192">
    <property type="entry name" value="HELICASE_ATP_BIND_1"/>
    <property type="match status" value="1"/>
</dbReference>
<dbReference type="CDD" id="cd04508">
    <property type="entry name" value="Tudor_SF"/>
    <property type="match status" value="1"/>
</dbReference>
<feature type="domain" description="Helicase ATP-binding" evidence="5">
    <location>
        <begin position="230"/>
        <end position="390"/>
    </location>
</feature>
<dbReference type="InterPro" id="IPR011545">
    <property type="entry name" value="DEAD/DEAH_box_helicase_dom"/>
</dbReference>
<evidence type="ECO:0008006" key="8">
    <source>
        <dbReference type="Google" id="ProtNLM"/>
    </source>
</evidence>
<dbReference type="PROSITE" id="PS51194">
    <property type="entry name" value="HELICASE_CTER"/>
    <property type="match status" value="1"/>
</dbReference>
<dbReference type="PANTHER" id="PTHR18934">
    <property type="entry name" value="ATP-DEPENDENT RNA HELICASE"/>
    <property type="match status" value="1"/>
</dbReference>
<dbReference type="Gene3D" id="2.30.30.140">
    <property type="match status" value="1"/>
</dbReference>
<dbReference type="GO" id="GO:0003723">
    <property type="term" value="F:RNA binding"/>
    <property type="evidence" value="ECO:0007669"/>
    <property type="project" value="TreeGrafter"/>
</dbReference>
<dbReference type="PROSITE" id="PS51061">
    <property type="entry name" value="R3H"/>
    <property type="match status" value="1"/>
</dbReference>
<organism evidence="7">
    <name type="scientific">Noctiluca scintillans</name>
    <name type="common">Sea sparkle</name>
    <name type="synonym">Red tide dinoflagellate</name>
    <dbReference type="NCBI Taxonomy" id="2966"/>
    <lineage>
        <taxon>Eukaryota</taxon>
        <taxon>Sar</taxon>
        <taxon>Alveolata</taxon>
        <taxon>Dinophyceae</taxon>
        <taxon>Noctilucales</taxon>
        <taxon>Noctilucaceae</taxon>
        <taxon>Noctiluca</taxon>
    </lineage>
</organism>
<dbReference type="SUPFAM" id="SSF82708">
    <property type="entry name" value="R3H domain"/>
    <property type="match status" value="1"/>
</dbReference>
<feature type="domain" description="Helicase C-terminal" evidence="6">
    <location>
        <begin position="515"/>
        <end position="685"/>
    </location>
</feature>
<dbReference type="InterPro" id="IPR036867">
    <property type="entry name" value="R3H_dom_sf"/>
</dbReference>
<dbReference type="PANTHER" id="PTHR18934:SF213">
    <property type="entry name" value="3'-5' RNA HELICASE YTHDC2"/>
    <property type="match status" value="1"/>
</dbReference>
<evidence type="ECO:0000259" key="5">
    <source>
        <dbReference type="PROSITE" id="PS51192"/>
    </source>
</evidence>
<dbReference type="InterPro" id="IPR011709">
    <property type="entry name" value="DEAD-box_helicase_OB_fold"/>
</dbReference>
<gene>
    <name evidence="7" type="ORF">NSCI0253_LOCUS31847</name>
</gene>
<dbReference type="InterPro" id="IPR027417">
    <property type="entry name" value="P-loop_NTPase"/>
</dbReference>
<proteinExistence type="predicted"/>
<dbReference type="SMART" id="SM00490">
    <property type="entry name" value="HELICc"/>
    <property type="match status" value="1"/>
</dbReference>
<dbReference type="SUPFAM" id="SSF52540">
    <property type="entry name" value="P-loop containing nucleoside triphosphate hydrolases"/>
    <property type="match status" value="1"/>
</dbReference>
<dbReference type="CDD" id="cd02325">
    <property type="entry name" value="R3H"/>
    <property type="match status" value="1"/>
</dbReference>
<dbReference type="AlphaFoldDB" id="A0A7S1FBL6"/>
<dbReference type="GO" id="GO:0005524">
    <property type="term" value="F:ATP binding"/>
    <property type="evidence" value="ECO:0007669"/>
    <property type="project" value="UniProtKB-KW"/>
</dbReference>
<dbReference type="Pfam" id="PF01424">
    <property type="entry name" value="R3H"/>
    <property type="match status" value="1"/>
</dbReference>
<dbReference type="EMBL" id="HBFQ01044917">
    <property type="protein sequence ID" value="CAD8857495.1"/>
    <property type="molecule type" value="Transcribed_RNA"/>
</dbReference>
<dbReference type="Gene3D" id="3.30.1370.50">
    <property type="entry name" value="R3H-like domain"/>
    <property type="match status" value="1"/>
</dbReference>
<keyword evidence="2" id="KW-0067">ATP-binding</keyword>
<name>A0A7S1FBL6_NOCSC</name>
<feature type="region of interest" description="Disordered" evidence="3">
    <location>
        <begin position="1040"/>
        <end position="1090"/>
    </location>
</feature>
<feature type="domain" description="R3H" evidence="4">
    <location>
        <begin position="4"/>
        <end position="69"/>
    </location>
</feature>
<evidence type="ECO:0000256" key="2">
    <source>
        <dbReference type="ARBA" id="ARBA00022840"/>
    </source>
</evidence>
<evidence type="ECO:0000256" key="1">
    <source>
        <dbReference type="ARBA" id="ARBA00022741"/>
    </source>
</evidence>
<evidence type="ECO:0000313" key="7">
    <source>
        <dbReference type="EMBL" id="CAD8857495.1"/>
    </source>
</evidence>
<evidence type="ECO:0000259" key="4">
    <source>
        <dbReference type="PROSITE" id="PS51061"/>
    </source>
</evidence>
<dbReference type="SMART" id="SM00847">
    <property type="entry name" value="HA2"/>
    <property type="match status" value="1"/>
</dbReference>
<dbReference type="Pfam" id="PF00271">
    <property type="entry name" value="Helicase_C"/>
    <property type="match status" value="1"/>
</dbReference>
<evidence type="ECO:0000259" key="6">
    <source>
        <dbReference type="PROSITE" id="PS51194"/>
    </source>
</evidence>
<dbReference type="InterPro" id="IPR014001">
    <property type="entry name" value="Helicase_ATP-bd"/>
</dbReference>
<dbReference type="Pfam" id="PF00270">
    <property type="entry name" value="DEAD"/>
    <property type="match status" value="1"/>
</dbReference>
<dbReference type="CDD" id="cd18791">
    <property type="entry name" value="SF2_C_RHA"/>
    <property type="match status" value="1"/>
</dbReference>
<feature type="compositionally biased region" description="Gly residues" evidence="3">
    <location>
        <begin position="1069"/>
        <end position="1083"/>
    </location>
</feature>
<dbReference type="Pfam" id="PF07717">
    <property type="entry name" value="OB_NTP_bind"/>
    <property type="match status" value="1"/>
</dbReference>
<dbReference type="InterPro" id="IPR007502">
    <property type="entry name" value="Helicase-assoc_dom"/>
</dbReference>
<dbReference type="Gene3D" id="3.40.50.300">
    <property type="entry name" value="P-loop containing nucleotide triphosphate hydrolases"/>
    <property type="match status" value="2"/>
</dbReference>
<dbReference type="GO" id="GO:0004386">
    <property type="term" value="F:helicase activity"/>
    <property type="evidence" value="ECO:0007669"/>
    <property type="project" value="TreeGrafter"/>
</dbReference>